<comment type="similarity">
    <text evidence="1 2">Belongs to the BioY family.</text>
</comment>
<dbReference type="AlphaFoldDB" id="A0A7G1GAT1"/>
<feature type="transmembrane region" description="Helical" evidence="3">
    <location>
        <begin position="78"/>
        <end position="97"/>
    </location>
</feature>
<dbReference type="KEGG" id="ocy:OSSY52_14830"/>
<feature type="transmembrane region" description="Helical" evidence="3">
    <location>
        <begin position="54"/>
        <end position="72"/>
    </location>
</feature>
<keyword evidence="3" id="KW-1133">Transmembrane helix</keyword>
<keyword evidence="2 3" id="KW-0472">Membrane</keyword>
<dbReference type="GO" id="GO:0005886">
    <property type="term" value="C:plasma membrane"/>
    <property type="evidence" value="ECO:0007669"/>
    <property type="project" value="UniProtKB-SubCell"/>
</dbReference>
<evidence type="ECO:0000313" key="5">
    <source>
        <dbReference type="Proteomes" id="UP000516361"/>
    </source>
</evidence>
<keyword evidence="5" id="KW-1185">Reference proteome</keyword>
<dbReference type="InterPro" id="IPR003784">
    <property type="entry name" value="BioY"/>
</dbReference>
<dbReference type="Pfam" id="PF02632">
    <property type="entry name" value="BioY"/>
    <property type="match status" value="1"/>
</dbReference>
<dbReference type="Proteomes" id="UP000516361">
    <property type="component" value="Chromosome"/>
</dbReference>
<dbReference type="GO" id="GO:0015225">
    <property type="term" value="F:biotin transmembrane transporter activity"/>
    <property type="evidence" value="ECO:0007669"/>
    <property type="project" value="UniProtKB-UniRule"/>
</dbReference>
<keyword evidence="2" id="KW-1003">Cell membrane</keyword>
<dbReference type="PIRSF" id="PIRSF016661">
    <property type="entry name" value="BioY"/>
    <property type="match status" value="1"/>
</dbReference>
<sequence>MDYKNISKVGVFTALLVVASWLVIPLPFGVPFSLQPLAVFIIVYMLKKNAWKSILTYLLLGTLGLPVFAGFSGGIAKLIGPTGGFLFGFLLASLLVFIPKINDILLGFLEIIIIYFMGIVWFKLYKDMSFFIAFKLLVPPFILWDIIKLFIAYSITKAVEKRLQIENA</sequence>
<reference evidence="4 5" key="1">
    <citation type="submission" date="2018-06" db="EMBL/GenBank/DDBJ databases">
        <title>Genome sequencing of Oceanotoga sp. sy52.</title>
        <authorList>
            <person name="Mori K."/>
        </authorList>
    </citation>
    <scope>NUCLEOTIDE SEQUENCE [LARGE SCALE GENOMIC DNA]</scope>
    <source>
        <strain evidence="5">sy52</strain>
    </source>
</reference>
<proteinExistence type="inferred from homology"/>
<organism evidence="4 5">
    <name type="scientific">Tepiditoga spiralis</name>
    <dbReference type="NCBI Taxonomy" id="2108365"/>
    <lineage>
        <taxon>Bacteria</taxon>
        <taxon>Thermotogati</taxon>
        <taxon>Thermotogota</taxon>
        <taxon>Thermotogae</taxon>
        <taxon>Petrotogales</taxon>
        <taxon>Petrotogaceae</taxon>
        <taxon>Tepiditoga</taxon>
    </lineage>
</organism>
<accession>A0A7G1GAT1</accession>
<evidence type="ECO:0000256" key="3">
    <source>
        <dbReference type="SAM" id="Phobius"/>
    </source>
</evidence>
<evidence type="ECO:0000313" key="4">
    <source>
        <dbReference type="EMBL" id="BBE31342.1"/>
    </source>
</evidence>
<gene>
    <name evidence="4" type="ORF">OSSY52_14830</name>
</gene>
<protein>
    <recommendedName>
        <fullName evidence="2">Biotin transporter</fullName>
    </recommendedName>
</protein>
<dbReference type="EMBL" id="AP018712">
    <property type="protein sequence ID" value="BBE31342.1"/>
    <property type="molecule type" value="Genomic_DNA"/>
</dbReference>
<feature type="transmembrane region" description="Helical" evidence="3">
    <location>
        <begin position="130"/>
        <end position="153"/>
    </location>
</feature>
<dbReference type="FunCoup" id="A0A7G1GAT1">
    <property type="interactions" value="86"/>
</dbReference>
<comment type="subcellular location">
    <subcellularLocation>
        <location evidence="2">Cell membrane</location>
        <topology evidence="2">Multi-pass membrane protein</topology>
    </subcellularLocation>
</comment>
<feature type="transmembrane region" description="Helical" evidence="3">
    <location>
        <begin position="104"/>
        <end position="124"/>
    </location>
</feature>
<name>A0A7G1GAT1_9BACT</name>
<keyword evidence="2" id="KW-0813">Transport</keyword>
<dbReference type="Gene3D" id="1.10.1760.20">
    <property type="match status" value="1"/>
</dbReference>
<dbReference type="RefSeq" id="WP_190613818.1">
    <property type="nucleotide sequence ID" value="NZ_AP018712.1"/>
</dbReference>
<dbReference type="PANTHER" id="PTHR34295">
    <property type="entry name" value="BIOTIN TRANSPORTER BIOY"/>
    <property type="match status" value="1"/>
</dbReference>
<evidence type="ECO:0000256" key="1">
    <source>
        <dbReference type="ARBA" id="ARBA00010692"/>
    </source>
</evidence>
<keyword evidence="3" id="KW-0812">Transmembrane</keyword>
<dbReference type="InParanoid" id="A0A7G1GAT1"/>
<dbReference type="PANTHER" id="PTHR34295:SF1">
    <property type="entry name" value="BIOTIN TRANSPORTER BIOY"/>
    <property type="match status" value="1"/>
</dbReference>
<feature type="transmembrane region" description="Helical" evidence="3">
    <location>
        <begin position="7"/>
        <end position="24"/>
    </location>
</feature>
<evidence type="ECO:0000256" key="2">
    <source>
        <dbReference type="PIRNR" id="PIRNR016661"/>
    </source>
</evidence>